<dbReference type="EMBL" id="BSDI01000067">
    <property type="protein sequence ID" value="GLI02692.1"/>
    <property type="molecule type" value="Genomic_DNA"/>
</dbReference>
<protein>
    <submittedName>
        <fullName evidence="1">Uncharacterized protein</fullName>
    </submittedName>
</protein>
<evidence type="ECO:0000313" key="2">
    <source>
        <dbReference type="Proteomes" id="UP001144280"/>
    </source>
</evidence>
<dbReference type="Proteomes" id="UP001144280">
    <property type="component" value="Unassembled WGS sequence"/>
</dbReference>
<gene>
    <name evidence="1" type="ORF">Pa4123_79700</name>
</gene>
<proteinExistence type="predicted"/>
<reference evidence="1" key="1">
    <citation type="submission" date="2022-12" db="EMBL/GenBank/DDBJ databases">
        <title>New Phytohabitans aurantiacus sp. RD004123 nov., an actinomycete isolated from soil.</title>
        <authorList>
            <person name="Triningsih D.W."/>
            <person name="Harunari E."/>
            <person name="Igarashi Y."/>
        </authorList>
    </citation>
    <scope>NUCLEOTIDE SEQUENCE</scope>
    <source>
        <strain evidence="1">RD004123</strain>
    </source>
</reference>
<sequence>MSSAIAGVVRELLVRYLDAWAPVALHGARGATFAQGWSGAIDVEAAEAALRVFAEFSDRLRGRRLTVLLVAPDPSNAARRLDAVQAELGTPAELSVHAVAGNPDDKLAVALKAAGAAGAPLLAHLEDPGPSAISAAGVARPAEVLLVSGTGQPPDPPFPLATRVELVDNGSARLVTFGTTAGKGLEAFKNALWAVDEYAGVRYRDPRDPEGHLLDISLNPHPGPLRRELLAQLRSAGACTVTELRHFALTGTVYRSADALRAITALLQAGHVTRDPERGRLSGDVVIAPVSA</sequence>
<dbReference type="RefSeq" id="WP_281904345.1">
    <property type="nucleotide sequence ID" value="NZ_BSDI01000067.1"/>
</dbReference>
<comment type="caution">
    <text evidence="1">The sequence shown here is derived from an EMBL/GenBank/DDBJ whole genome shotgun (WGS) entry which is preliminary data.</text>
</comment>
<accession>A0ABQ5R969</accession>
<organism evidence="1 2">
    <name type="scientific">Phytohabitans aurantiacus</name>
    <dbReference type="NCBI Taxonomy" id="3016789"/>
    <lineage>
        <taxon>Bacteria</taxon>
        <taxon>Bacillati</taxon>
        <taxon>Actinomycetota</taxon>
        <taxon>Actinomycetes</taxon>
        <taxon>Micromonosporales</taxon>
        <taxon>Micromonosporaceae</taxon>
    </lineage>
</organism>
<keyword evidence="2" id="KW-1185">Reference proteome</keyword>
<evidence type="ECO:0000313" key="1">
    <source>
        <dbReference type="EMBL" id="GLI02692.1"/>
    </source>
</evidence>
<name>A0ABQ5R969_9ACTN</name>